<feature type="region of interest" description="Disordered" evidence="16">
    <location>
        <begin position="775"/>
        <end position="799"/>
    </location>
</feature>
<keyword evidence="4" id="KW-0328">Glycosyltransferase</keyword>
<dbReference type="OrthoDB" id="9766909at2"/>
<dbReference type="Pfam" id="PF00912">
    <property type="entry name" value="Transgly"/>
    <property type="match status" value="1"/>
</dbReference>
<dbReference type="Gene3D" id="3.40.50.12800">
    <property type="match status" value="1"/>
</dbReference>
<reference evidence="20 21" key="1">
    <citation type="submission" date="2013-03" db="EMBL/GenBank/DDBJ databases">
        <title>The Genome Sequence of Enterococcus columbae ATCC_51263 (PacBio/Illumina hybrid assembly).</title>
        <authorList>
            <consortium name="The Broad Institute Genomics Platform"/>
            <consortium name="The Broad Institute Genome Sequencing Center for Infectious Disease"/>
            <person name="Earl A."/>
            <person name="Russ C."/>
            <person name="Gilmore M."/>
            <person name="Surin D."/>
            <person name="Walker B."/>
            <person name="Young S."/>
            <person name="Zeng Q."/>
            <person name="Gargeya S."/>
            <person name="Fitzgerald M."/>
            <person name="Haas B."/>
            <person name="Abouelleil A."/>
            <person name="Allen A.W."/>
            <person name="Alvarado L."/>
            <person name="Arachchi H.M."/>
            <person name="Berlin A.M."/>
            <person name="Chapman S.B."/>
            <person name="Gainer-Dewar J."/>
            <person name="Goldberg J."/>
            <person name="Griggs A."/>
            <person name="Gujja S."/>
            <person name="Hansen M."/>
            <person name="Howarth C."/>
            <person name="Imamovic A."/>
            <person name="Ireland A."/>
            <person name="Larimer J."/>
            <person name="McCowan C."/>
            <person name="Murphy C."/>
            <person name="Pearson M."/>
            <person name="Poon T.W."/>
            <person name="Priest M."/>
            <person name="Roberts A."/>
            <person name="Saif S."/>
            <person name="Shea T."/>
            <person name="Sisk P."/>
            <person name="Sykes S."/>
            <person name="Wortman J."/>
            <person name="Nusbaum C."/>
            <person name="Birren B."/>
        </authorList>
    </citation>
    <scope>NUCLEOTIDE SEQUENCE [LARGE SCALE GENOMIC DNA]</scope>
    <source>
        <strain evidence="20 21">ATCC 51263</strain>
    </source>
</reference>
<evidence type="ECO:0000259" key="18">
    <source>
        <dbReference type="Pfam" id="PF00905"/>
    </source>
</evidence>
<dbReference type="SUPFAM" id="SSF53955">
    <property type="entry name" value="Lysozyme-like"/>
    <property type="match status" value="1"/>
</dbReference>
<feature type="transmembrane region" description="Helical" evidence="17">
    <location>
        <begin position="36"/>
        <end position="62"/>
    </location>
</feature>
<dbReference type="GO" id="GO:0008360">
    <property type="term" value="P:regulation of cell shape"/>
    <property type="evidence" value="ECO:0007669"/>
    <property type="project" value="UniProtKB-KW"/>
</dbReference>
<sequence length="799" mass="88607">MSDKNTRNHAKIKPEPKKTSIDKFLFFNISVRVIQALFLVMMAFIILLTALGLGIGMGYFAFLVEDTKVPTKVELQQDLGDITQTSKLLYADGTPIADIRSDLRRTNVPSNQISPWLKKAIVATEDEYFYKHHGVVPKAVLRALLSEAIGGAGGGGSTLTQQLVKQQILSSETTFKRKANEILLALEVEKNFSKDEIITMYLNVSPFGRNNQGQNIAGVQEAALGIFGKNANDLTLPQAAFIAGLPQSPIIYSPYTNDGQLKKDFTYGLKRKDIVLFSMYRNHDITKKEYEAAKNYDLTKDFLPPQQAENTAHGYLYDEVMTQTIDLFINKLATDDGLTNSQLDDPDIYNEYAQTAQEKLANGGYTVQTTIDANVYQAMQEAVSDYGYMLDIQTGDPVEVGNVLMENQTGKILGFVGGRDYQTNQFNHAFDAKRQAGSAIKPVLVYGPAIDLGLIGSESRVSDYATTWKNGTDAGKEIVNATNKGSNTFQTVREALSWSNNIPAYNIYQDIIQQTGDSSFVYTNYLAKMNYPASNNWQYESAPLGVTTVTALTQTNGFQTLANRGVYQQGYMIESIKSAKGETIYQHTANPVRVYSEAAATIMNDLMRSVLKDQITTSYKSNLASLNAQLANFDWVGKTGSTNDWADSWLIVSTPSITISSWSGYEDNRATNSNAGKRTSLYLANLVNRIYQVKPTVFGNGETFSLADSVQKEKVAKFTGQKNQGTVKLNNAEITNFGEETTSLWAKNGPVDTTFKFGIGGTDANYTDYWKKFSSTKKTEDKEEKDKKTENQEQKNQEN</sequence>
<evidence type="ECO:0000256" key="15">
    <source>
        <dbReference type="ARBA" id="ARBA00049902"/>
    </source>
</evidence>
<dbReference type="PANTHER" id="PTHR32282:SF32">
    <property type="entry name" value="PENICILLIN-BINDING PROTEIN 2A"/>
    <property type="match status" value="1"/>
</dbReference>
<evidence type="ECO:0000256" key="10">
    <source>
        <dbReference type="ARBA" id="ARBA00022989"/>
    </source>
</evidence>
<feature type="compositionally biased region" description="Basic and acidic residues" evidence="16">
    <location>
        <begin position="777"/>
        <end position="799"/>
    </location>
</feature>
<keyword evidence="3" id="KW-0645">Protease</keyword>
<dbReference type="Pfam" id="PF00905">
    <property type="entry name" value="Transpeptidase"/>
    <property type="match status" value="1"/>
</dbReference>
<keyword evidence="2" id="KW-0121">Carboxypeptidase</keyword>
<protein>
    <submittedName>
        <fullName evidence="20">Penicillin-binding protein</fullName>
    </submittedName>
</protein>
<dbReference type="STRING" id="1121865.OMW_00200"/>
<dbReference type="PANTHER" id="PTHR32282">
    <property type="entry name" value="BINDING PROTEIN TRANSPEPTIDASE, PUTATIVE-RELATED"/>
    <property type="match status" value="1"/>
</dbReference>
<evidence type="ECO:0000256" key="3">
    <source>
        <dbReference type="ARBA" id="ARBA00022670"/>
    </source>
</evidence>
<evidence type="ECO:0000256" key="1">
    <source>
        <dbReference type="ARBA" id="ARBA00022475"/>
    </source>
</evidence>
<evidence type="ECO:0000259" key="19">
    <source>
        <dbReference type="Pfam" id="PF00912"/>
    </source>
</evidence>
<dbReference type="GO" id="GO:0009002">
    <property type="term" value="F:serine-type D-Ala-D-Ala carboxypeptidase activity"/>
    <property type="evidence" value="ECO:0007669"/>
    <property type="project" value="UniProtKB-EC"/>
</dbReference>
<keyword evidence="8" id="KW-0133">Cell shape</keyword>
<dbReference type="InterPro" id="IPR023346">
    <property type="entry name" value="Lysozyme-like_dom_sf"/>
</dbReference>
<dbReference type="InterPro" id="IPR036950">
    <property type="entry name" value="PBP_transglycosylase"/>
</dbReference>
<accession>S1NTW0</accession>
<dbReference type="GO" id="GO:0006508">
    <property type="term" value="P:proteolysis"/>
    <property type="evidence" value="ECO:0007669"/>
    <property type="project" value="UniProtKB-KW"/>
</dbReference>
<organism evidence="20 21">
    <name type="scientific">Enterococcus columbae DSM 7374 = ATCC 51263</name>
    <dbReference type="NCBI Taxonomy" id="1121865"/>
    <lineage>
        <taxon>Bacteria</taxon>
        <taxon>Bacillati</taxon>
        <taxon>Bacillota</taxon>
        <taxon>Bacilli</taxon>
        <taxon>Lactobacillales</taxon>
        <taxon>Enterococcaceae</taxon>
        <taxon>Enterococcus</taxon>
    </lineage>
</organism>
<proteinExistence type="predicted"/>
<dbReference type="GO" id="GO:0030288">
    <property type="term" value="C:outer membrane-bounded periplasmic space"/>
    <property type="evidence" value="ECO:0007669"/>
    <property type="project" value="TreeGrafter"/>
</dbReference>
<keyword evidence="10 17" id="KW-1133">Transmembrane helix</keyword>
<dbReference type="GO" id="GO:0009252">
    <property type="term" value="P:peptidoglycan biosynthetic process"/>
    <property type="evidence" value="ECO:0007669"/>
    <property type="project" value="UniProtKB-KW"/>
</dbReference>
<dbReference type="AlphaFoldDB" id="S1NTW0"/>
<evidence type="ECO:0000256" key="12">
    <source>
        <dbReference type="ARBA" id="ARBA00023268"/>
    </source>
</evidence>
<dbReference type="EMBL" id="ASWJ01000004">
    <property type="protein sequence ID" value="EOW84304.1"/>
    <property type="molecule type" value="Genomic_DNA"/>
</dbReference>
<evidence type="ECO:0000313" key="21">
    <source>
        <dbReference type="Proteomes" id="UP000014113"/>
    </source>
</evidence>
<feature type="domain" description="Penicillin-binding protein transpeptidase" evidence="18">
    <location>
        <begin position="403"/>
        <end position="645"/>
    </location>
</feature>
<keyword evidence="9" id="KW-0573">Peptidoglycan synthesis</keyword>
<dbReference type="InterPro" id="IPR001264">
    <property type="entry name" value="Glyco_trans_51"/>
</dbReference>
<keyword evidence="12" id="KW-0511">Multifunctional enzyme</keyword>
<evidence type="ECO:0000256" key="5">
    <source>
        <dbReference type="ARBA" id="ARBA00022679"/>
    </source>
</evidence>
<keyword evidence="21" id="KW-1185">Reference proteome</keyword>
<evidence type="ECO:0000256" key="2">
    <source>
        <dbReference type="ARBA" id="ARBA00022645"/>
    </source>
</evidence>
<evidence type="ECO:0000313" key="20">
    <source>
        <dbReference type="EMBL" id="EOW84304.1"/>
    </source>
</evidence>
<name>S1NTW0_9ENTE</name>
<evidence type="ECO:0000256" key="13">
    <source>
        <dbReference type="ARBA" id="ARBA00023316"/>
    </source>
</evidence>
<dbReference type="eggNOG" id="COG0744">
    <property type="taxonomic scope" value="Bacteria"/>
</dbReference>
<dbReference type="Proteomes" id="UP000014113">
    <property type="component" value="Unassembled WGS sequence"/>
</dbReference>
<keyword evidence="7" id="KW-0378">Hydrolase</keyword>
<keyword evidence="1" id="KW-1003">Cell membrane</keyword>
<dbReference type="GO" id="GO:0008658">
    <property type="term" value="F:penicillin binding"/>
    <property type="evidence" value="ECO:0007669"/>
    <property type="project" value="InterPro"/>
</dbReference>
<keyword evidence="6 17" id="KW-0812">Transmembrane</keyword>
<evidence type="ECO:0000256" key="6">
    <source>
        <dbReference type="ARBA" id="ARBA00022692"/>
    </source>
</evidence>
<evidence type="ECO:0000256" key="17">
    <source>
        <dbReference type="SAM" id="Phobius"/>
    </source>
</evidence>
<evidence type="ECO:0000256" key="7">
    <source>
        <dbReference type="ARBA" id="ARBA00022801"/>
    </source>
</evidence>
<dbReference type="GO" id="GO:0071555">
    <property type="term" value="P:cell wall organization"/>
    <property type="evidence" value="ECO:0007669"/>
    <property type="project" value="UniProtKB-KW"/>
</dbReference>
<keyword evidence="11 17" id="KW-0472">Membrane</keyword>
<comment type="catalytic activity">
    <reaction evidence="14">
        <text>Preferential cleavage: (Ac)2-L-Lys-D-Ala-|-D-Ala. Also transpeptidation of peptidyl-alanyl moieties that are N-acyl substituents of D-alanine.</text>
        <dbReference type="EC" id="3.4.16.4"/>
    </reaction>
</comment>
<dbReference type="PATRIC" id="fig|1121865.3.peg.192"/>
<evidence type="ECO:0000256" key="8">
    <source>
        <dbReference type="ARBA" id="ARBA00022960"/>
    </source>
</evidence>
<evidence type="ECO:0000256" key="4">
    <source>
        <dbReference type="ARBA" id="ARBA00022676"/>
    </source>
</evidence>
<gene>
    <name evidence="20" type="ORF">I568_00798</name>
</gene>
<dbReference type="Gene3D" id="3.40.710.10">
    <property type="entry name" value="DD-peptidase/beta-lactamase superfamily"/>
    <property type="match status" value="1"/>
</dbReference>
<evidence type="ECO:0000256" key="11">
    <source>
        <dbReference type="ARBA" id="ARBA00023136"/>
    </source>
</evidence>
<dbReference type="InterPro" id="IPR050396">
    <property type="entry name" value="Glycosyltr_51/Transpeptidase"/>
</dbReference>
<dbReference type="InterPro" id="IPR001460">
    <property type="entry name" value="PCN-bd_Tpept"/>
</dbReference>
<comment type="catalytic activity">
    <reaction evidence="15">
        <text>[GlcNAc-(1-&gt;4)-Mur2Ac(oyl-L-Ala-gamma-D-Glu-L-Lys-D-Ala-D-Ala)](n)-di-trans,octa-cis-undecaprenyl diphosphate + beta-D-GlcNAc-(1-&gt;4)-Mur2Ac(oyl-L-Ala-gamma-D-Glu-L-Lys-D-Ala-D-Ala)-di-trans,octa-cis-undecaprenyl diphosphate = [GlcNAc-(1-&gt;4)-Mur2Ac(oyl-L-Ala-gamma-D-Glu-L-Lys-D-Ala-D-Ala)](n+1)-di-trans,octa-cis-undecaprenyl diphosphate + di-trans,octa-cis-undecaprenyl diphosphate + H(+)</text>
        <dbReference type="Rhea" id="RHEA:23708"/>
        <dbReference type="Rhea" id="RHEA-COMP:9602"/>
        <dbReference type="Rhea" id="RHEA-COMP:9603"/>
        <dbReference type="ChEBI" id="CHEBI:15378"/>
        <dbReference type="ChEBI" id="CHEBI:58405"/>
        <dbReference type="ChEBI" id="CHEBI:60033"/>
        <dbReference type="ChEBI" id="CHEBI:78435"/>
        <dbReference type="EC" id="2.4.99.28"/>
    </reaction>
</comment>
<dbReference type="Gene3D" id="1.10.3810.10">
    <property type="entry name" value="Biosynthetic peptidoglycan transglycosylase-like"/>
    <property type="match status" value="1"/>
</dbReference>
<dbReference type="GO" id="GO:0008955">
    <property type="term" value="F:peptidoglycan glycosyltransferase activity"/>
    <property type="evidence" value="ECO:0007669"/>
    <property type="project" value="UniProtKB-EC"/>
</dbReference>
<dbReference type="SUPFAM" id="SSF56601">
    <property type="entry name" value="beta-lactamase/transpeptidase-like"/>
    <property type="match status" value="1"/>
</dbReference>
<dbReference type="RefSeq" id="WP_016182367.1">
    <property type="nucleotide sequence ID" value="NZ_JXKI01000002.1"/>
</dbReference>
<keyword evidence="13" id="KW-0961">Cell wall biogenesis/degradation</keyword>
<keyword evidence="5" id="KW-0808">Transferase</keyword>
<dbReference type="InterPro" id="IPR012338">
    <property type="entry name" value="Beta-lactam/transpept-like"/>
</dbReference>
<evidence type="ECO:0000256" key="9">
    <source>
        <dbReference type="ARBA" id="ARBA00022984"/>
    </source>
</evidence>
<comment type="caution">
    <text evidence="20">The sequence shown here is derived from an EMBL/GenBank/DDBJ whole genome shotgun (WGS) entry which is preliminary data.</text>
</comment>
<evidence type="ECO:0000256" key="14">
    <source>
        <dbReference type="ARBA" id="ARBA00034000"/>
    </source>
</evidence>
<evidence type="ECO:0000256" key="16">
    <source>
        <dbReference type="SAM" id="MobiDB-lite"/>
    </source>
</evidence>
<feature type="domain" description="Glycosyl transferase family 51" evidence="19">
    <location>
        <begin position="93"/>
        <end position="272"/>
    </location>
</feature>